<evidence type="ECO:0000313" key="3">
    <source>
        <dbReference type="Proteomes" id="UP000011115"/>
    </source>
</evidence>
<reference evidence="3" key="1">
    <citation type="journal article" date="2011" name="Nature">
        <title>Genome sequence and analysis of the tuber crop potato.</title>
        <authorList>
            <consortium name="The Potato Genome Sequencing Consortium"/>
        </authorList>
    </citation>
    <scope>NUCLEOTIDE SEQUENCE [LARGE SCALE GENOMIC DNA]</scope>
    <source>
        <strain evidence="3">cv. DM1-3 516 R44</strain>
    </source>
</reference>
<accession>M1DZB7</accession>
<evidence type="ECO:0000313" key="2">
    <source>
        <dbReference type="EnsemblPlants" id="PGSC0003DMT400096828"/>
    </source>
</evidence>
<dbReference type="Gramene" id="PGSC0003DMT400096828">
    <property type="protein sequence ID" value="PGSC0003DMT400096828"/>
    <property type="gene ID" value="PGSC0003DMG400046399"/>
</dbReference>
<dbReference type="Proteomes" id="UP000011115">
    <property type="component" value="Unassembled WGS sequence"/>
</dbReference>
<dbReference type="PaxDb" id="4113-PGSC0003DMT400096828"/>
<protein>
    <submittedName>
        <fullName evidence="2">Uncharacterized protein</fullName>
    </submittedName>
</protein>
<proteinExistence type="predicted"/>
<keyword evidence="3" id="KW-1185">Reference proteome</keyword>
<name>M1DZB7_SOLTU</name>
<feature type="region of interest" description="Disordered" evidence="1">
    <location>
        <begin position="40"/>
        <end position="71"/>
    </location>
</feature>
<sequence length="125" mass="14468">MGDRVHRYVDRLDSYLVRDSTIVSLNKDMDIARMQAFAQKFEDQRQRRRTQESETGHSKRARSMGQFTPSQGEFRPRFLIDRLGHHLSTLQLVPHLGFKSLGAISLGKEVKAKVQEKRGTKNKEV</sequence>
<feature type="compositionally biased region" description="Basic and acidic residues" evidence="1">
    <location>
        <begin position="40"/>
        <end position="57"/>
    </location>
</feature>
<dbReference type="InParanoid" id="M1DZB7"/>
<evidence type="ECO:0000256" key="1">
    <source>
        <dbReference type="SAM" id="MobiDB-lite"/>
    </source>
</evidence>
<dbReference type="EnsemblPlants" id="PGSC0003DMT400096828">
    <property type="protein sequence ID" value="PGSC0003DMT400096828"/>
    <property type="gene ID" value="PGSC0003DMG400046399"/>
</dbReference>
<reference evidence="2" key="2">
    <citation type="submission" date="2015-06" db="UniProtKB">
        <authorList>
            <consortium name="EnsemblPlants"/>
        </authorList>
    </citation>
    <scope>IDENTIFICATION</scope>
    <source>
        <strain evidence="2">DM1-3 516 R44</strain>
    </source>
</reference>
<dbReference type="AlphaFoldDB" id="M1DZB7"/>
<organism evidence="2 3">
    <name type="scientific">Solanum tuberosum</name>
    <name type="common">Potato</name>
    <dbReference type="NCBI Taxonomy" id="4113"/>
    <lineage>
        <taxon>Eukaryota</taxon>
        <taxon>Viridiplantae</taxon>
        <taxon>Streptophyta</taxon>
        <taxon>Embryophyta</taxon>
        <taxon>Tracheophyta</taxon>
        <taxon>Spermatophyta</taxon>
        <taxon>Magnoliopsida</taxon>
        <taxon>eudicotyledons</taxon>
        <taxon>Gunneridae</taxon>
        <taxon>Pentapetalae</taxon>
        <taxon>asterids</taxon>
        <taxon>lamiids</taxon>
        <taxon>Solanales</taxon>
        <taxon>Solanaceae</taxon>
        <taxon>Solanoideae</taxon>
        <taxon>Solaneae</taxon>
        <taxon>Solanum</taxon>
    </lineage>
</organism>
<dbReference type="HOGENOM" id="CLU_1996661_0_0_1"/>